<comment type="caution">
    <text evidence="1">The sequence shown here is derived from an EMBL/GenBank/DDBJ whole genome shotgun (WGS) entry which is preliminary data.</text>
</comment>
<dbReference type="InterPro" id="IPR046199">
    <property type="entry name" value="DUF6231"/>
</dbReference>
<sequence length="155" mass="18224">MAEQNVITLMLDDLAQQQPIQTAISIGLNLANDSSDLNIQFSHFNASAFLNLPFQQRYDIALVQLNDSDLLQFSSQQKTQLIVKLRDLWAKRIVICANKADEKLMRALGFQQLFDYQLAEQQCIWLFNILNYKHVPDWLNAKYWANPENWDKYRW</sequence>
<dbReference type="Proteomes" id="UP001243844">
    <property type="component" value="Unassembled WGS sequence"/>
</dbReference>
<accession>A0AAW8J852</accession>
<proteinExistence type="predicted"/>
<organism evidence="1 2">
    <name type="scientific">Acinetobacter rudis</name>
    <dbReference type="NCBI Taxonomy" id="632955"/>
    <lineage>
        <taxon>Bacteria</taxon>
        <taxon>Pseudomonadati</taxon>
        <taxon>Pseudomonadota</taxon>
        <taxon>Gammaproteobacteria</taxon>
        <taxon>Moraxellales</taxon>
        <taxon>Moraxellaceae</taxon>
        <taxon>Acinetobacter</taxon>
    </lineage>
</organism>
<evidence type="ECO:0000313" key="2">
    <source>
        <dbReference type="Proteomes" id="UP001243844"/>
    </source>
</evidence>
<gene>
    <name evidence="1" type="ORF">RFH47_11450</name>
</gene>
<dbReference type="RefSeq" id="WP_308975601.1">
    <property type="nucleotide sequence ID" value="NZ_JAVIDL010000022.1"/>
</dbReference>
<dbReference type="AlphaFoldDB" id="A0AAW8J852"/>
<dbReference type="EMBL" id="JAVIDL010000022">
    <property type="protein sequence ID" value="MDQ8936331.1"/>
    <property type="molecule type" value="Genomic_DNA"/>
</dbReference>
<reference evidence="1" key="1">
    <citation type="submission" date="2023-08" db="EMBL/GenBank/DDBJ databases">
        <title>Emergence of clinically-relevant ST2 carbapenem-resistant Acinetobacter baumannii strains in hospital sewages in Zhejiang, East of China.</title>
        <authorList>
            <person name="Kaichao C."/>
            <person name="Zhang R."/>
        </authorList>
    </citation>
    <scope>NUCLEOTIDE SEQUENCE</scope>
    <source>
        <strain evidence="1">M-RB-37</strain>
    </source>
</reference>
<evidence type="ECO:0000313" key="1">
    <source>
        <dbReference type="EMBL" id="MDQ8936331.1"/>
    </source>
</evidence>
<dbReference type="Pfam" id="PF19742">
    <property type="entry name" value="DUF6231"/>
    <property type="match status" value="1"/>
</dbReference>
<name>A0AAW8J852_9GAMM</name>
<protein>
    <submittedName>
        <fullName evidence="1">DUF6231 family protein</fullName>
    </submittedName>
</protein>